<gene>
    <name evidence="9 12" type="primary">lspA</name>
    <name evidence="12" type="ORF">Lboz_0443</name>
</gene>
<feature type="transmembrane region" description="Helical" evidence="9">
    <location>
        <begin position="61"/>
        <end position="82"/>
    </location>
</feature>
<evidence type="ECO:0000256" key="1">
    <source>
        <dbReference type="ARBA" id="ARBA00006139"/>
    </source>
</evidence>
<evidence type="ECO:0000313" key="13">
    <source>
        <dbReference type="Proteomes" id="UP000054695"/>
    </source>
</evidence>
<protein>
    <recommendedName>
        <fullName evidence="9">Lipoprotein signal peptidase</fullName>
        <ecNumber evidence="9">3.4.23.36</ecNumber>
    </recommendedName>
    <alternativeName>
        <fullName evidence="9">Prolipoprotein signal peptidase</fullName>
    </alternativeName>
    <alternativeName>
        <fullName evidence="9">Signal peptidase II</fullName>
        <shortName evidence="9">SPase II</shortName>
    </alternativeName>
</protein>
<evidence type="ECO:0000313" key="12">
    <source>
        <dbReference type="EMBL" id="KTC76688.1"/>
    </source>
</evidence>
<dbReference type="PRINTS" id="PR00781">
    <property type="entry name" value="LIPOSIGPTASE"/>
</dbReference>
<comment type="pathway">
    <text evidence="9">Protein modification; lipoprotein biosynthesis (signal peptide cleavage).</text>
</comment>
<reference evidence="12 13" key="1">
    <citation type="submission" date="2015-11" db="EMBL/GenBank/DDBJ databases">
        <title>Genomic analysis of 38 Legionella species identifies large and diverse effector repertoires.</title>
        <authorList>
            <person name="Burstein D."/>
            <person name="Amaro F."/>
            <person name="Zusman T."/>
            <person name="Lifshitz Z."/>
            <person name="Cohen O."/>
            <person name="Gilbert J.A."/>
            <person name="Pupko T."/>
            <person name="Shuman H.A."/>
            <person name="Segal G."/>
        </authorList>
    </citation>
    <scope>NUCLEOTIDE SEQUENCE [LARGE SCALE GENOMIC DNA]</scope>
    <source>
        <strain evidence="12 13">WIGA</strain>
    </source>
</reference>
<dbReference type="Proteomes" id="UP000054695">
    <property type="component" value="Unassembled WGS sequence"/>
</dbReference>
<dbReference type="GO" id="GO:0004190">
    <property type="term" value="F:aspartic-type endopeptidase activity"/>
    <property type="evidence" value="ECO:0007669"/>
    <property type="project" value="UniProtKB-UniRule"/>
</dbReference>
<comment type="function">
    <text evidence="9 10">This protein specifically catalyzes the removal of signal peptides from prolipoproteins.</text>
</comment>
<evidence type="ECO:0000256" key="4">
    <source>
        <dbReference type="ARBA" id="ARBA00022692"/>
    </source>
</evidence>
<dbReference type="PANTHER" id="PTHR33695:SF1">
    <property type="entry name" value="LIPOPROTEIN SIGNAL PEPTIDASE"/>
    <property type="match status" value="1"/>
</dbReference>
<keyword evidence="7 9" id="KW-1133">Transmembrane helix</keyword>
<feature type="transmembrane region" description="Helical" evidence="9">
    <location>
        <begin position="89"/>
        <end position="107"/>
    </location>
</feature>
<evidence type="ECO:0000256" key="11">
    <source>
        <dbReference type="RuleBase" id="RU004181"/>
    </source>
</evidence>
<keyword evidence="8 9" id="KW-0472">Membrane</keyword>
<keyword evidence="13" id="KW-1185">Reference proteome</keyword>
<accession>A0A0W0RZN5</accession>
<evidence type="ECO:0000256" key="6">
    <source>
        <dbReference type="ARBA" id="ARBA00022801"/>
    </source>
</evidence>
<sequence>MRKWPWFMLSLIVIVFDQVSKYLASVFLTPYKPLPVFPMFNLTLAYNSGAAFSFLSGAGDWHRWFFAGFSFIVSVILAVWLYRTESQSRFLLVGISLILGGAIGNLIDRALDGYVIDFIDVYYKHHHFATFNLADSAICIGAGFFLLDLLVNRE</sequence>
<feature type="transmembrane region" description="Helical" evidence="9">
    <location>
        <begin position="6"/>
        <end position="24"/>
    </location>
</feature>
<keyword evidence="6 9" id="KW-0378">Hydrolase</keyword>
<evidence type="ECO:0000256" key="2">
    <source>
        <dbReference type="ARBA" id="ARBA00022475"/>
    </source>
</evidence>
<dbReference type="STRING" id="447.Lboz_0443"/>
<dbReference type="HAMAP" id="MF_00161">
    <property type="entry name" value="LspA"/>
    <property type="match status" value="1"/>
</dbReference>
<dbReference type="PANTHER" id="PTHR33695">
    <property type="entry name" value="LIPOPROTEIN SIGNAL PEPTIDASE"/>
    <property type="match status" value="1"/>
</dbReference>
<keyword evidence="2 9" id="KW-1003">Cell membrane</keyword>
<dbReference type="OrthoDB" id="9810259at2"/>
<comment type="caution">
    <text evidence="12">The sequence shown here is derived from an EMBL/GenBank/DDBJ whole genome shotgun (WGS) entry which is preliminary data.</text>
</comment>
<dbReference type="EMBL" id="LNXU01000003">
    <property type="protein sequence ID" value="KTC76688.1"/>
    <property type="molecule type" value="Genomic_DNA"/>
</dbReference>
<dbReference type="UniPathway" id="UPA00665"/>
<dbReference type="NCBIfam" id="TIGR00077">
    <property type="entry name" value="lspA"/>
    <property type="match status" value="1"/>
</dbReference>
<keyword evidence="12" id="KW-0449">Lipoprotein</keyword>
<feature type="active site" evidence="9">
    <location>
        <position position="135"/>
    </location>
</feature>
<comment type="subcellular location">
    <subcellularLocation>
        <location evidence="9">Cell membrane</location>
        <topology evidence="9">Multi-pass membrane protein</topology>
    </subcellularLocation>
</comment>
<dbReference type="Pfam" id="PF01252">
    <property type="entry name" value="Peptidase_A8"/>
    <property type="match status" value="1"/>
</dbReference>
<comment type="similarity">
    <text evidence="1 9 11">Belongs to the peptidase A8 family.</text>
</comment>
<keyword evidence="5 9" id="KW-0064">Aspartyl protease</keyword>
<evidence type="ECO:0000256" key="10">
    <source>
        <dbReference type="RuleBase" id="RU000594"/>
    </source>
</evidence>
<evidence type="ECO:0000256" key="7">
    <source>
        <dbReference type="ARBA" id="ARBA00022989"/>
    </source>
</evidence>
<keyword evidence="4 9" id="KW-0812">Transmembrane</keyword>
<dbReference type="RefSeq" id="WP_058458139.1">
    <property type="nucleotide sequence ID" value="NZ_CAAAIY010000009.1"/>
</dbReference>
<evidence type="ECO:0000256" key="5">
    <source>
        <dbReference type="ARBA" id="ARBA00022750"/>
    </source>
</evidence>
<comment type="catalytic activity">
    <reaction evidence="9 10">
        <text>Release of signal peptides from bacterial membrane prolipoproteins. Hydrolyzes -Xaa-Yaa-Zaa-|-(S,diacylglyceryl)Cys-, in which Xaa is hydrophobic (preferably Leu), and Yaa (Ala or Ser) and Zaa (Gly or Ala) have small, neutral side chains.</text>
        <dbReference type="EC" id="3.4.23.36"/>
    </reaction>
</comment>
<evidence type="ECO:0000256" key="3">
    <source>
        <dbReference type="ARBA" id="ARBA00022670"/>
    </source>
</evidence>
<dbReference type="PROSITE" id="PS00855">
    <property type="entry name" value="SPASE_II"/>
    <property type="match status" value="1"/>
</dbReference>
<evidence type="ECO:0000256" key="9">
    <source>
        <dbReference type="HAMAP-Rule" id="MF_00161"/>
    </source>
</evidence>
<feature type="transmembrane region" description="Helical" evidence="9">
    <location>
        <begin position="127"/>
        <end position="151"/>
    </location>
</feature>
<dbReference type="InterPro" id="IPR001872">
    <property type="entry name" value="Peptidase_A8"/>
</dbReference>
<keyword evidence="3 9" id="KW-0645">Protease</keyword>
<dbReference type="GO" id="GO:0005886">
    <property type="term" value="C:plasma membrane"/>
    <property type="evidence" value="ECO:0007669"/>
    <property type="project" value="UniProtKB-SubCell"/>
</dbReference>
<evidence type="ECO:0000256" key="8">
    <source>
        <dbReference type="ARBA" id="ARBA00023136"/>
    </source>
</evidence>
<dbReference type="EC" id="3.4.23.36" evidence="9"/>
<organism evidence="12 13">
    <name type="scientific">Legionella bozemanae</name>
    <name type="common">Fluoribacter bozemanae</name>
    <dbReference type="NCBI Taxonomy" id="447"/>
    <lineage>
        <taxon>Bacteria</taxon>
        <taxon>Pseudomonadati</taxon>
        <taxon>Pseudomonadota</taxon>
        <taxon>Gammaproteobacteria</taxon>
        <taxon>Legionellales</taxon>
        <taxon>Legionellaceae</taxon>
        <taxon>Legionella</taxon>
    </lineage>
</organism>
<proteinExistence type="inferred from homology"/>
<name>A0A0W0RZN5_LEGBO</name>
<dbReference type="AlphaFoldDB" id="A0A0W0RZN5"/>
<feature type="active site" evidence="9">
    <location>
        <position position="117"/>
    </location>
</feature>
<dbReference type="GO" id="GO:0006508">
    <property type="term" value="P:proteolysis"/>
    <property type="evidence" value="ECO:0007669"/>
    <property type="project" value="UniProtKB-KW"/>
</dbReference>
<dbReference type="PATRIC" id="fig|447.4.peg.475"/>